<dbReference type="InterPro" id="IPR036196">
    <property type="entry name" value="Ptyr_pPase_sf"/>
</dbReference>
<dbReference type="Gene3D" id="3.40.50.2300">
    <property type="match status" value="1"/>
</dbReference>
<dbReference type="PRINTS" id="PR00719">
    <property type="entry name" value="LMWPTPASE"/>
</dbReference>
<dbReference type="PANTHER" id="PTHR11717">
    <property type="entry name" value="LOW MOLECULAR WEIGHT PROTEIN TYROSINE PHOSPHATASE"/>
    <property type="match status" value="1"/>
</dbReference>
<evidence type="ECO:0000256" key="2">
    <source>
        <dbReference type="ARBA" id="ARBA00013064"/>
    </source>
</evidence>
<name>A0A2A9DTV2_9MICO</name>
<dbReference type="SMART" id="SM00226">
    <property type="entry name" value="LMWPc"/>
    <property type="match status" value="1"/>
</dbReference>
<proteinExistence type="inferred from homology"/>
<dbReference type="InterPro" id="IPR050438">
    <property type="entry name" value="LMW_PTPase"/>
</dbReference>
<dbReference type="Pfam" id="PF01451">
    <property type="entry name" value="LMWPc"/>
    <property type="match status" value="1"/>
</dbReference>
<evidence type="ECO:0000313" key="8">
    <source>
        <dbReference type="Proteomes" id="UP000221369"/>
    </source>
</evidence>
<evidence type="ECO:0000256" key="4">
    <source>
        <dbReference type="ARBA" id="ARBA00022912"/>
    </source>
</evidence>
<dbReference type="SUPFAM" id="SSF52788">
    <property type="entry name" value="Phosphotyrosine protein phosphatases I"/>
    <property type="match status" value="1"/>
</dbReference>
<dbReference type="EMBL" id="PDJE01000001">
    <property type="protein sequence ID" value="PFG30217.1"/>
    <property type="molecule type" value="Genomic_DNA"/>
</dbReference>
<evidence type="ECO:0000313" key="7">
    <source>
        <dbReference type="EMBL" id="PFG30217.1"/>
    </source>
</evidence>
<keyword evidence="3" id="KW-0378">Hydrolase</keyword>
<comment type="caution">
    <text evidence="7">The sequence shown here is derived from an EMBL/GenBank/DDBJ whole genome shotgun (WGS) entry which is preliminary data.</text>
</comment>
<keyword evidence="4" id="KW-0904">Protein phosphatase</keyword>
<comment type="similarity">
    <text evidence="1">Belongs to the low molecular weight phosphotyrosine protein phosphatase family.</text>
</comment>
<reference evidence="7 8" key="1">
    <citation type="submission" date="2017-10" db="EMBL/GenBank/DDBJ databases">
        <title>Sequencing the genomes of 1000 actinobacteria strains.</title>
        <authorList>
            <person name="Klenk H.-P."/>
        </authorList>
    </citation>
    <scope>NUCLEOTIDE SEQUENCE [LARGE SCALE GENOMIC DNA]</scope>
    <source>
        <strain evidence="7 8">DSM 21798</strain>
    </source>
</reference>
<sequence length="172" mass="18987">MSRGSEIVPFSICFVCAGNICRSPMAEIVFLTRVEQAGLAQWVTATSAGIGDWHVGERADQRTLDALATRGYDGSKHRAKQFDGAWFPTLDLVVALDRTHLRSLQHSAPTASDQEKVSLLMSFDASANGIWDVPDPYYSDTQTFDRVLGMIERASLALFRQLEPAIRQGALR</sequence>
<protein>
    <recommendedName>
        <fullName evidence="2">protein-tyrosine-phosphatase</fullName>
        <ecNumber evidence="2">3.1.3.48</ecNumber>
    </recommendedName>
</protein>
<dbReference type="CDD" id="cd16343">
    <property type="entry name" value="LMWPTP"/>
    <property type="match status" value="1"/>
</dbReference>
<dbReference type="GO" id="GO:0004725">
    <property type="term" value="F:protein tyrosine phosphatase activity"/>
    <property type="evidence" value="ECO:0007669"/>
    <property type="project" value="UniProtKB-EC"/>
</dbReference>
<evidence type="ECO:0000259" key="6">
    <source>
        <dbReference type="SMART" id="SM00226"/>
    </source>
</evidence>
<evidence type="ECO:0000256" key="1">
    <source>
        <dbReference type="ARBA" id="ARBA00011063"/>
    </source>
</evidence>
<gene>
    <name evidence="7" type="ORF">ATJ78_1142</name>
</gene>
<dbReference type="Proteomes" id="UP000221369">
    <property type="component" value="Unassembled WGS sequence"/>
</dbReference>
<dbReference type="InterPro" id="IPR023485">
    <property type="entry name" value="Ptyr_pPase"/>
</dbReference>
<feature type="active site" evidence="5">
    <location>
        <position position="22"/>
    </location>
</feature>
<feature type="domain" description="Phosphotyrosine protein phosphatase I" evidence="6">
    <location>
        <begin position="10"/>
        <end position="161"/>
    </location>
</feature>
<keyword evidence="8" id="KW-1185">Reference proteome</keyword>
<dbReference type="EC" id="3.1.3.48" evidence="2"/>
<evidence type="ECO:0000256" key="5">
    <source>
        <dbReference type="PIRSR" id="PIRSR617867-1"/>
    </source>
</evidence>
<dbReference type="AlphaFoldDB" id="A0A2A9DTV2"/>
<dbReference type="RefSeq" id="WP_211288431.1">
    <property type="nucleotide sequence ID" value="NZ_PDJE01000001.1"/>
</dbReference>
<organism evidence="7 8">
    <name type="scientific">Paramicrobacterium agarici</name>
    <dbReference type="NCBI Taxonomy" id="630514"/>
    <lineage>
        <taxon>Bacteria</taxon>
        <taxon>Bacillati</taxon>
        <taxon>Actinomycetota</taxon>
        <taxon>Actinomycetes</taxon>
        <taxon>Micrococcales</taxon>
        <taxon>Microbacteriaceae</taxon>
        <taxon>Paramicrobacterium</taxon>
    </lineage>
</organism>
<dbReference type="PANTHER" id="PTHR11717:SF7">
    <property type="entry name" value="LOW MOLECULAR WEIGHT PHOSPHOTYROSINE PROTEIN PHOSPHATASE"/>
    <property type="match status" value="1"/>
</dbReference>
<feature type="active site" description="Proton donor" evidence="5">
    <location>
        <position position="135"/>
    </location>
</feature>
<evidence type="ECO:0000256" key="3">
    <source>
        <dbReference type="ARBA" id="ARBA00022801"/>
    </source>
</evidence>
<accession>A0A2A9DTV2</accession>
<dbReference type="InterPro" id="IPR017867">
    <property type="entry name" value="Tyr_phospatase_low_mol_wt"/>
</dbReference>
<feature type="active site" description="Nucleophile" evidence="5">
    <location>
        <position position="16"/>
    </location>
</feature>